<dbReference type="PROSITE" id="PS00074">
    <property type="entry name" value="GLFV_DEHYDROGENASE"/>
    <property type="match status" value="1"/>
</dbReference>
<dbReference type="EMBL" id="PFBG01000008">
    <property type="protein sequence ID" value="PIR86119.1"/>
    <property type="molecule type" value="Genomic_DNA"/>
</dbReference>
<dbReference type="Proteomes" id="UP000229612">
    <property type="component" value="Unassembled WGS sequence"/>
</dbReference>
<organism evidence="5 6">
    <name type="scientific">Candidatus Kaiserbacteria bacterium CG10_big_fil_rev_8_21_14_0_10_44_10</name>
    <dbReference type="NCBI Taxonomy" id="1974606"/>
    <lineage>
        <taxon>Bacteria</taxon>
        <taxon>Candidatus Kaiseribacteriota</taxon>
    </lineage>
</organism>
<dbReference type="CDD" id="cd01076">
    <property type="entry name" value="NAD_bind_1_Glu_DH"/>
    <property type="match status" value="1"/>
</dbReference>
<evidence type="ECO:0000256" key="2">
    <source>
        <dbReference type="ARBA" id="ARBA00023002"/>
    </source>
</evidence>
<comment type="caution">
    <text evidence="5">The sequence shown here is derived from an EMBL/GenBank/DDBJ whole genome shotgun (WGS) entry which is preliminary data.</text>
</comment>
<feature type="non-terminal residue" evidence="5">
    <location>
        <position position="335"/>
    </location>
</feature>
<dbReference type="InterPro" id="IPR046346">
    <property type="entry name" value="Aminoacid_DH-like_N_sf"/>
</dbReference>
<name>A0A2H0UI91_9BACT</name>
<dbReference type="PANTHER" id="PTHR11606">
    <property type="entry name" value="GLUTAMATE DEHYDROGENASE"/>
    <property type="match status" value="1"/>
</dbReference>
<dbReference type="PRINTS" id="PR00082">
    <property type="entry name" value="GLFDHDRGNASE"/>
</dbReference>
<dbReference type="Pfam" id="PF02812">
    <property type="entry name" value="ELFV_dehydrog_N"/>
    <property type="match status" value="1"/>
</dbReference>
<keyword evidence="2 3" id="KW-0560">Oxidoreductase</keyword>
<gene>
    <name evidence="5" type="ORF">COU14_00695</name>
</gene>
<dbReference type="InterPro" id="IPR036291">
    <property type="entry name" value="NAD(P)-bd_dom_sf"/>
</dbReference>
<evidence type="ECO:0000313" key="5">
    <source>
        <dbReference type="EMBL" id="PIR86119.1"/>
    </source>
</evidence>
<dbReference type="SUPFAM" id="SSF53223">
    <property type="entry name" value="Aminoacid dehydrogenase-like, N-terminal domain"/>
    <property type="match status" value="1"/>
</dbReference>
<proteinExistence type="inferred from homology"/>
<dbReference type="SMART" id="SM00839">
    <property type="entry name" value="ELFV_dehydrog"/>
    <property type="match status" value="1"/>
</dbReference>
<dbReference type="GO" id="GO:0006538">
    <property type="term" value="P:L-glutamate catabolic process"/>
    <property type="evidence" value="ECO:0007669"/>
    <property type="project" value="TreeGrafter"/>
</dbReference>
<dbReference type="InterPro" id="IPR006096">
    <property type="entry name" value="Glu/Leu/Phe/Val/Trp_DH_C"/>
</dbReference>
<dbReference type="InterPro" id="IPR006095">
    <property type="entry name" value="Glu/Leu/Phe/Val/Trp_DH"/>
</dbReference>
<dbReference type="InterPro" id="IPR033524">
    <property type="entry name" value="Glu/Leu/Phe/Val_DH_AS"/>
</dbReference>
<evidence type="ECO:0000259" key="4">
    <source>
        <dbReference type="SMART" id="SM00839"/>
    </source>
</evidence>
<dbReference type="Gene3D" id="3.40.50.720">
    <property type="entry name" value="NAD(P)-binding Rossmann-like Domain"/>
    <property type="match status" value="1"/>
</dbReference>
<evidence type="ECO:0000256" key="1">
    <source>
        <dbReference type="ARBA" id="ARBA00006382"/>
    </source>
</evidence>
<feature type="domain" description="Glutamate/phenylalanine/leucine/valine/L-tryptophan dehydrogenase C-terminal" evidence="4">
    <location>
        <begin position="180"/>
        <end position="335"/>
    </location>
</feature>
<dbReference type="SUPFAM" id="SSF51735">
    <property type="entry name" value="NAD(P)-binding Rossmann-fold domains"/>
    <property type="match status" value="1"/>
</dbReference>
<comment type="similarity">
    <text evidence="1 3">Belongs to the Glu/Leu/Phe/Val dehydrogenases family.</text>
</comment>
<dbReference type="InterPro" id="IPR033922">
    <property type="entry name" value="NAD_bind_Glu_DH"/>
</dbReference>
<dbReference type="InterPro" id="IPR006097">
    <property type="entry name" value="Glu/Leu/Phe/Val/Trp_DH_dimer"/>
</dbReference>
<dbReference type="PANTHER" id="PTHR11606:SF13">
    <property type="entry name" value="GLUTAMATE DEHYDROGENASE 1, MITOCHONDRIAL"/>
    <property type="match status" value="1"/>
</dbReference>
<dbReference type="Pfam" id="PF00208">
    <property type="entry name" value="ELFV_dehydrog"/>
    <property type="match status" value="1"/>
</dbReference>
<dbReference type="GO" id="GO:0004352">
    <property type="term" value="F:glutamate dehydrogenase (NAD+) activity"/>
    <property type="evidence" value="ECO:0007669"/>
    <property type="project" value="TreeGrafter"/>
</dbReference>
<sequence>MVNPFESAQRQLHLAAQDTDFSSDLIEQLSRAEREITVTIPVNMDDGSVRFFEGYRVQHSGLRGPYKGGIRFHPEADLDEVRALALWMTMKTAVADIAMGGGKGGVVVDPDVLSSGELERLSRGFVRALYRNLGPLVDVPAPDVNTTPEIMSWMSDEYAKLTGDTSGASFTGKPVDRGGSEGRGAATGMGGYYVFEALKVHLNLPDSVSVAVQGMGNVGGHAARTFVSHGHKVVAMSDSKDAIYNKDGLDPEAVEKYKAEHRSLKGFPNVQMLTNAELLELSVDVLIPAALENQLTKENAERVQAKMVLELANGPTTPEADEILRKRGIKVVPDI</sequence>
<evidence type="ECO:0000256" key="3">
    <source>
        <dbReference type="RuleBase" id="RU004417"/>
    </source>
</evidence>
<dbReference type="AlphaFoldDB" id="A0A2H0UI91"/>
<protein>
    <submittedName>
        <fullName evidence="5">Glutamate dehydrogenase</fullName>
    </submittedName>
</protein>
<evidence type="ECO:0000313" key="6">
    <source>
        <dbReference type="Proteomes" id="UP000229612"/>
    </source>
</evidence>
<dbReference type="Gene3D" id="3.40.50.10860">
    <property type="entry name" value="Leucine Dehydrogenase, chain A, domain 1"/>
    <property type="match status" value="1"/>
</dbReference>
<accession>A0A2H0UI91</accession>
<reference evidence="6" key="1">
    <citation type="submission" date="2017-09" db="EMBL/GenBank/DDBJ databases">
        <title>Depth-based differentiation of microbial function through sediment-hosted aquifers and enrichment of novel symbionts in the deep terrestrial subsurface.</title>
        <authorList>
            <person name="Probst A.J."/>
            <person name="Ladd B."/>
            <person name="Jarett J.K."/>
            <person name="Geller-Mcgrath D.E."/>
            <person name="Sieber C.M.K."/>
            <person name="Emerson J.B."/>
            <person name="Anantharaman K."/>
            <person name="Thomas B.C."/>
            <person name="Malmstrom R."/>
            <person name="Stieglmeier M."/>
            <person name="Klingl A."/>
            <person name="Woyke T."/>
            <person name="Ryan C.M."/>
            <person name="Banfield J.F."/>
        </authorList>
    </citation>
    <scope>NUCLEOTIDE SEQUENCE [LARGE SCALE GENOMIC DNA]</scope>
</reference>